<dbReference type="UniPathway" id="UPA00038">
    <property type="reaction ID" value="UER00491"/>
</dbReference>
<evidence type="ECO:0000256" key="11">
    <source>
        <dbReference type="SAM" id="MobiDB-lite"/>
    </source>
</evidence>
<feature type="binding site" evidence="10">
    <location>
        <position position="117"/>
    </location>
    <ligand>
        <name>NAD(+)</name>
        <dbReference type="ChEBI" id="CHEBI:57540"/>
    </ligand>
</feature>
<dbReference type="InterPro" id="IPR008927">
    <property type="entry name" value="6-PGluconate_DH-like_C_sf"/>
</dbReference>
<keyword evidence="4 7" id="KW-0560">Oxidoreductase</keyword>
<dbReference type="InterPro" id="IPR028357">
    <property type="entry name" value="UDPglc_DH_bac"/>
</dbReference>
<evidence type="ECO:0000256" key="1">
    <source>
        <dbReference type="ARBA" id="ARBA00004701"/>
    </source>
</evidence>
<dbReference type="PATRIC" id="fig|396014.3.peg.1627"/>
<comment type="similarity">
    <text evidence="2 7">Belongs to the UDP-glucose/GDP-mannose dehydrogenase family.</text>
</comment>
<dbReference type="EC" id="1.1.1.22" evidence="3 7"/>
<protein>
    <recommendedName>
        <fullName evidence="3 7">UDP-glucose 6-dehydrogenase</fullName>
        <ecNumber evidence="3 7">1.1.1.22</ecNumber>
    </recommendedName>
</protein>
<organism evidence="13 14">
    <name type="scientific">Brachybacterium phenoliresistens</name>
    <dbReference type="NCBI Taxonomy" id="396014"/>
    <lineage>
        <taxon>Bacteria</taxon>
        <taxon>Bacillati</taxon>
        <taxon>Actinomycetota</taxon>
        <taxon>Actinomycetes</taxon>
        <taxon>Micrococcales</taxon>
        <taxon>Dermabacteraceae</taxon>
        <taxon>Brachybacterium</taxon>
    </lineage>
</organism>
<dbReference type="STRING" id="396014.BF93_16410"/>
<feature type="binding site" evidence="10">
    <location>
        <position position="371"/>
    </location>
    <ligand>
        <name>NAD(+)</name>
        <dbReference type="ChEBI" id="CHEBI:57540"/>
    </ligand>
</feature>
<dbReference type="GO" id="GO:0000271">
    <property type="term" value="P:polysaccharide biosynthetic process"/>
    <property type="evidence" value="ECO:0007669"/>
    <property type="project" value="InterPro"/>
</dbReference>
<feature type="binding site" evidence="9">
    <location>
        <position position="298"/>
    </location>
    <ligand>
        <name>substrate</name>
    </ligand>
</feature>
<dbReference type="SUPFAM" id="SSF52413">
    <property type="entry name" value="UDP-glucose/GDP-mannose dehydrogenase C-terminal domain"/>
    <property type="match status" value="1"/>
</dbReference>
<feature type="binding site" evidence="9">
    <location>
        <position position="245"/>
    </location>
    <ligand>
        <name>substrate</name>
    </ligand>
</feature>
<dbReference type="PIRSF" id="PIRSF500134">
    <property type="entry name" value="UDPglc_DH_bac"/>
    <property type="match status" value="1"/>
</dbReference>
<feature type="binding site" evidence="9">
    <location>
        <begin position="290"/>
        <end position="294"/>
    </location>
    <ligand>
        <name>substrate</name>
    </ligand>
</feature>
<dbReference type="PANTHER" id="PTHR43750:SF3">
    <property type="entry name" value="UDP-GLUCOSE 6-DEHYDROGENASE TUAD"/>
    <property type="match status" value="1"/>
</dbReference>
<dbReference type="SUPFAM" id="SSF48179">
    <property type="entry name" value="6-phosphogluconate dehydrogenase C-terminal domain-like"/>
    <property type="match status" value="1"/>
</dbReference>
<proteinExistence type="inferred from homology"/>
<keyword evidence="14" id="KW-1185">Reference proteome</keyword>
<dbReference type="AlphaFoldDB" id="Z9JUG1"/>
<feature type="compositionally biased region" description="Pro residues" evidence="11">
    <location>
        <begin position="7"/>
        <end position="22"/>
    </location>
</feature>
<dbReference type="Pfam" id="PF03721">
    <property type="entry name" value="UDPG_MGDP_dh_N"/>
    <property type="match status" value="1"/>
</dbReference>
<feature type="binding site" evidence="10">
    <location>
        <position position="304"/>
    </location>
    <ligand>
        <name>NAD(+)</name>
        <dbReference type="ChEBI" id="CHEBI:57540"/>
    </ligand>
</feature>
<dbReference type="InterPro" id="IPR036291">
    <property type="entry name" value="NAD(P)-bd_dom_sf"/>
</dbReference>
<evidence type="ECO:0000313" key="13">
    <source>
        <dbReference type="EMBL" id="EWS81402.1"/>
    </source>
</evidence>
<comment type="catalytic activity">
    <reaction evidence="6 7">
        <text>UDP-alpha-D-glucose + 2 NAD(+) + H2O = UDP-alpha-D-glucuronate + 2 NADH + 3 H(+)</text>
        <dbReference type="Rhea" id="RHEA:23596"/>
        <dbReference type="ChEBI" id="CHEBI:15377"/>
        <dbReference type="ChEBI" id="CHEBI:15378"/>
        <dbReference type="ChEBI" id="CHEBI:57540"/>
        <dbReference type="ChEBI" id="CHEBI:57945"/>
        <dbReference type="ChEBI" id="CHEBI:58052"/>
        <dbReference type="ChEBI" id="CHEBI:58885"/>
        <dbReference type="EC" id="1.1.1.22"/>
    </reaction>
</comment>
<dbReference type="InterPro" id="IPR017476">
    <property type="entry name" value="UDP-Glc/GDP-Man"/>
</dbReference>
<evidence type="ECO:0000256" key="10">
    <source>
        <dbReference type="PIRSR" id="PIRSR500134-3"/>
    </source>
</evidence>
<evidence type="ECO:0000259" key="12">
    <source>
        <dbReference type="SMART" id="SM00984"/>
    </source>
</evidence>
<evidence type="ECO:0000256" key="6">
    <source>
        <dbReference type="ARBA" id="ARBA00047473"/>
    </source>
</evidence>
<sequence length="474" mass="49968">MVDLLPSPAPPRTAPSPDPAPAPADRAPAPGPLAVSVIGCGYLGAVHAASLAQIGHRVTGLDVDADRIGALAAGRAPFHEPGFSEVLARGVEEGQLSFTVDPGDLAGCDVHFLALGTPQREDGLGADLRYIDAALDALEPHLRSRAGRPTLVVGKSTVPVGTARRIAQRLAPLPGVHLVWNPEFLREGFAVADTLRPDRLVYGVADPNGADAAVAVALLDAVHRPLLEAGVPRLVVNYESAELVKVSANSFLATKISFINAIAELCDITGADVSDVAEAIGMDDRIGPKFLRAGIGFGGGCLPKDLRGLISRAGELGAVDSFAFLREIDAINTGRREYALRLARRALDGRLEGRRVAVLGAAFKPDTDDVRDSPALDIALRLHGEGADVRLADPAALPGVRRRYPSLPTADTAEDALRGAELVLLLTEWPEYRALDPVRARVLVSRPVIIDGRGVLDLGSWRDAGWEALGLGRR</sequence>
<feature type="active site" description="Nucleophile" evidence="8">
    <location>
        <position position="301"/>
    </location>
</feature>
<reference evidence="13 14" key="1">
    <citation type="submission" date="2014-02" db="EMBL/GenBank/DDBJ databases">
        <title>Genome sequence of Brachybacterium phenoliresistens strain W13A50.</title>
        <authorList>
            <person name="Wang X."/>
        </authorList>
    </citation>
    <scope>NUCLEOTIDE SEQUENCE [LARGE SCALE GENOMIC DNA]</scope>
    <source>
        <strain evidence="13 14">W13A50</strain>
    </source>
</reference>
<evidence type="ECO:0000256" key="3">
    <source>
        <dbReference type="ARBA" id="ARBA00012954"/>
    </source>
</evidence>
<gene>
    <name evidence="13" type="ORF">BF93_16410</name>
</gene>
<dbReference type="InterPro" id="IPR001732">
    <property type="entry name" value="UDP-Glc/GDP-Man_DH_N"/>
</dbReference>
<feature type="region of interest" description="Disordered" evidence="11">
    <location>
        <begin position="1"/>
        <end position="28"/>
    </location>
</feature>
<feature type="binding site" evidence="9">
    <location>
        <position position="364"/>
    </location>
    <ligand>
        <name>substrate</name>
    </ligand>
</feature>
<feature type="domain" description="UDP-glucose/GDP-mannose dehydrogenase C-terminal" evidence="12">
    <location>
        <begin position="357"/>
        <end position="458"/>
    </location>
</feature>
<dbReference type="PIRSF" id="PIRSF000124">
    <property type="entry name" value="UDPglc_GDPman_dh"/>
    <property type="match status" value="1"/>
</dbReference>
<feature type="binding site" evidence="10">
    <location>
        <position position="187"/>
    </location>
    <ligand>
        <name>NAD(+)</name>
        <dbReference type="ChEBI" id="CHEBI:57540"/>
    </ligand>
</feature>
<keyword evidence="5 7" id="KW-0520">NAD</keyword>
<evidence type="ECO:0000256" key="2">
    <source>
        <dbReference type="ARBA" id="ARBA00006601"/>
    </source>
</evidence>
<evidence type="ECO:0000313" key="14">
    <source>
        <dbReference type="Proteomes" id="UP000023067"/>
    </source>
</evidence>
<dbReference type="SMART" id="SM00984">
    <property type="entry name" value="UDPG_MGDP_dh_C"/>
    <property type="match status" value="1"/>
</dbReference>
<dbReference type="Pfam" id="PF00984">
    <property type="entry name" value="UDPG_MGDP_dh"/>
    <property type="match status" value="1"/>
</dbReference>
<name>Z9JUG1_9MICO</name>
<evidence type="ECO:0000256" key="9">
    <source>
        <dbReference type="PIRSR" id="PIRSR500134-2"/>
    </source>
</evidence>
<dbReference type="Gene3D" id="1.20.5.100">
    <property type="entry name" value="Cytochrome c1, transmembrane anchor, C-terminal"/>
    <property type="match status" value="1"/>
</dbReference>
<dbReference type="HOGENOM" id="CLU_023810_1_2_11"/>
<feature type="binding site" evidence="10">
    <location>
        <position position="157"/>
    </location>
    <ligand>
        <name>NAD(+)</name>
        <dbReference type="ChEBI" id="CHEBI:57540"/>
    </ligand>
</feature>
<evidence type="ECO:0000256" key="5">
    <source>
        <dbReference type="ARBA" id="ARBA00023027"/>
    </source>
</evidence>
<dbReference type="GO" id="GO:0051287">
    <property type="term" value="F:NAD binding"/>
    <property type="evidence" value="ECO:0007669"/>
    <property type="project" value="InterPro"/>
</dbReference>
<feature type="binding site" evidence="10">
    <location>
        <position position="62"/>
    </location>
    <ligand>
        <name>NAD(+)</name>
        <dbReference type="ChEBI" id="CHEBI:57540"/>
    </ligand>
</feature>
<comment type="pathway">
    <text evidence="1">Nucleotide-sugar biosynthesis; UDP-alpha-D-glucuronate biosynthesis; UDP-alpha-D-glucuronate from UDP-alpha-D-glucose: step 1/1.</text>
</comment>
<dbReference type="Gene3D" id="3.40.50.720">
    <property type="entry name" value="NAD(P)-binding Rossmann-like Domain"/>
    <property type="match status" value="2"/>
</dbReference>
<feature type="binding site" evidence="10">
    <location>
        <position position="67"/>
    </location>
    <ligand>
        <name>NAD(+)</name>
        <dbReference type="ChEBI" id="CHEBI:57540"/>
    </ligand>
</feature>
<dbReference type="EMBL" id="JDYK01000007">
    <property type="protein sequence ID" value="EWS81402.1"/>
    <property type="molecule type" value="Genomic_DNA"/>
</dbReference>
<dbReference type="InterPro" id="IPR014026">
    <property type="entry name" value="UDP-Glc/GDP-Man_DH_dimer"/>
</dbReference>
<dbReference type="Proteomes" id="UP000023067">
    <property type="component" value="Unassembled WGS sequence"/>
</dbReference>
<dbReference type="Pfam" id="PF03720">
    <property type="entry name" value="UDPG_MGDP_dh_C"/>
    <property type="match status" value="1"/>
</dbReference>
<dbReference type="PANTHER" id="PTHR43750">
    <property type="entry name" value="UDP-GLUCOSE 6-DEHYDROGENASE TUAD"/>
    <property type="match status" value="1"/>
</dbReference>
<evidence type="ECO:0000256" key="8">
    <source>
        <dbReference type="PIRSR" id="PIRSR500134-1"/>
    </source>
</evidence>
<dbReference type="InterPro" id="IPR014027">
    <property type="entry name" value="UDP-Glc/GDP-Man_DH_C"/>
</dbReference>
<feature type="binding site" evidence="9">
    <location>
        <begin position="184"/>
        <end position="187"/>
    </location>
    <ligand>
        <name>substrate</name>
    </ligand>
</feature>
<evidence type="ECO:0000256" key="4">
    <source>
        <dbReference type="ARBA" id="ARBA00023002"/>
    </source>
</evidence>
<comment type="caution">
    <text evidence="13">The sequence shown here is derived from an EMBL/GenBank/DDBJ whole genome shotgun (WGS) entry which is preliminary data.</text>
</comment>
<dbReference type="GO" id="GO:0006065">
    <property type="term" value="P:UDP-glucuronate biosynthetic process"/>
    <property type="evidence" value="ECO:0007669"/>
    <property type="project" value="UniProtKB-UniPathway"/>
</dbReference>
<dbReference type="InterPro" id="IPR036220">
    <property type="entry name" value="UDP-Glc/GDP-Man_DH_C_sf"/>
</dbReference>
<evidence type="ECO:0000256" key="7">
    <source>
        <dbReference type="PIRNR" id="PIRNR000124"/>
    </source>
</evidence>
<dbReference type="SUPFAM" id="SSF51735">
    <property type="entry name" value="NAD(P)-binding Rossmann-fold domains"/>
    <property type="match status" value="1"/>
</dbReference>
<dbReference type="eggNOG" id="COG1004">
    <property type="taxonomic scope" value="Bacteria"/>
</dbReference>
<dbReference type="GO" id="GO:0003979">
    <property type="term" value="F:UDP-glucose 6-dehydrogenase activity"/>
    <property type="evidence" value="ECO:0007669"/>
    <property type="project" value="UniProtKB-EC"/>
</dbReference>
<accession>Z9JUG1</accession>
<dbReference type="NCBIfam" id="TIGR03026">
    <property type="entry name" value="NDP-sugDHase"/>
    <property type="match status" value="1"/>
</dbReference>